<name>A0A326RM05_9BACT</name>
<dbReference type="AlphaFoldDB" id="A0A326RM05"/>
<reference evidence="1 2" key="1">
    <citation type="submission" date="2018-06" db="EMBL/GenBank/DDBJ databases">
        <title>Genomic Encyclopedia of Archaeal and Bacterial Type Strains, Phase II (KMG-II): from individual species to whole genera.</title>
        <authorList>
            <person name="Goeker M."/>
        </authorList>
    </citation>
    <scope>NUCLEOTIDE SEQUENCE [LARGE SCALE GENOMIC DNA]</scope>
    <source>
        <strain evidence="1 2">T4</strain>
    </source>
</reference>
<dbReference type="Proteomes" id="UP000248917">
    <property type="component" value="Unassembled WGS sequence"/>
</dbReference>
<dbReference type="InterPro" id="IPR020271">
    <property type="entry name" value="Uncharacterised_MJ1172"/>
</dbReference>
<sequence>METIVIESKNPEDIKAIKEFLKSLKISFKTSSSVSIETLERANTIVEGFTEAKLIEAGEKHAKSYSSFKKMMDEL</sequence>
<keyword evidence="2" id="KW-1185">Reference proteome</keyword>
<accession>A0A326RM05</accession>
<evidence type="ECO:0000313" key="1">
    <source>
        <dbReference type="EMBL" id="PZV80869.1"/>
    </source>
</evidence>
<comment type="caution">
    <text evidence="1">The sequence shown here is derived from an EMBL/GenBank/DDBJ whole genome shotgun (WGS) entry which is preliminary data.</text>
</comment>
<proteinExistence type="predicted"/>
<dbReference type="RefSeq" id="WP_111393659.1">
    <property type="nucleotide sequence ID" value="NZ_JBJINY010000026.1"/>
</dbReference>
<dbReference type="EMBL" id="QKTX01000011">
    <property type="protein sequence ID" value="PZV80869.1"/>
    <property type="molecule type" value="Genomic_DNA"/>
</dbReference>
<gene>
    <name evidence="1" type="ORF">CLV31_11135</name>
</gene>
<organism evidence="1 2">
    <name type="scientific">Algoriphagus aquaeductus</name>
    <dbReference type="NCBI Taxonomy" id="475299"/>
    <lineage>
        <taxon>Bacteria</taxon>
        <taxon>Pseudomonadati</taxon>
        <taxon>Bacteroidota</taxon>
        <taxon>Cytophagia</taxon>
        <taxon>Cytophagales</taxon>
        <taxon>Cyclobacteriaceae</taxon>
        <taxon>Algoriphagus</taxon>
    </lineage>
</organism>
<evidence type="ECO:0000313" key="2">
    <source>
        <dbReference type="Proteomes" id="UP000248917"/>
    </source>
</evidence>
<dbReference type="Pfam" id="PF10884">
    <property type="entry name" value="DUF2683"/>
    <property type="match status" value="1"/>
</dbReference>
<dbReference type="OrthoDB" id="827255at2"/>
<protein>
    <submittedName>
        <fullName evidence="1">Uncharacterized protein</fullName>
    </submittedName>
</protein>